<dbReference type="GO" id="GO:0005829">
    <property type="term" value="C:cytosol"/>
    <property type="evidence" value="ECO:0007669"/>
    <property type="project" value="TreeGrafter"/>
</dbReference>
<dbReference type="InterPro" id="IPR011271">
    <property type="entry name" value="AMP_nucleosidase"/>
</dbReference>
<feature type="domain" description="Nucleoside phosphorylase" evidence="2">
    <location>
        <begin position="296"/>
        <end position="461"/>
    </location>
</feature>
<proteinExistence type="inferred from homology"/>
<dbReference type="InterPro" id="IPR047039">
    <property type="entry name" value="AMN_phosphorylase"/>
</dbReference>
<comment type="function">
    <text evidence="1">Catalyzes the hydrolysis of the N-glycosidic bond of AMP to form adenine and ribose 5-phosphate. Involved in regulation of AMP concentrations.</text>
</comment>
<evidence type="ECO:0000259" key="2">
    <source>
        <dbReference type="Pfam" id="PF01048"/>
    </source>
</evidence>
<reference evidence="4 5" key="1">
    <citation type="submission" date="2024-02" db="EMBL/GenBank/DDBJ databases">
        <title>Genome sequence of Aquincola sp. MAHUQ-54.</title>
        <authorList>
            <person name="Huq M.A."/>
        </authorList>
    </citation>
    <scope>NUCLEOTIDE SEQUENCE [LARGE SCALE GENOMIC DNA]</scope>
    <source>
        <strain evidence="4 5">MAHUQ-54</strain>
    </source>
</reference>
<dbReference type="Gene3D" id="3.40.50.1580">
    <property type="entry name" value="Nucleoside phosphorylase domain"/>
    <property type="match status" value="1"/>
</dbReference>
<dbReference type="InterPro" id="IPR018953">
    <property type="entry name" value="AMP_nucleoside_Pase_N"/>
</dbReference>
<dbReference type="GO" id="GO:0008714">
    <property type="term" value="F:AMP nucleosidase activity"/>
    <property type="evidence" value="ECO:0007669"/>
    <property type="project" value="UniProtKB-UniRule"/>
</dbReference>
<comment type="similarity">
    <text evidence="1">Belongs to the AMP nucleosidase family.</text>
</comment>
<comment type="caution">
    <text evidence="4">The sequence shown here is derived from an EMBL/GenBank/DDBJ whole genome shotgun (WGS) entry which is preliminary data.</text>
</comment>
<dbReference type="EC" id="3.2.2.4" evidence="1"/>
<accession>A0AAW9QHT0</accession>
<feature type="domain" description="AMP nucleoside phosphorylase N-terminal" evidence="3">
    <location>
        <begin position="18"/>
        <end position="169"/>
    </location>
</feature>
<dbReference type="GO" id="GO:0009116">
    <property type="term" value="P:nucleoside metabolic process"/>
    <property type="evidence" value="ECO:0007669"/>
    <property type="project" value="InterPro"/>
</dbReference>
<dbReference type="InterPro" id="IPR037109">
    <property type="entry name" value="AMP_N_sf"/>
</dbReference>
<dbReference type="PANTHER" id="PTHR43691">
    <property type="entry name" value="URIDINE PHOSPHORYLASE"/>
    <property type="match status" value="1"/>
</dbReference>
<dbReference type="SUPFAM" id="SSF53167">
    <property type="entry name" value="Purine and uridine phosphorylases"/>
    <property type="match status" value="1"/>
</dbReference>
<dbReference type="CDD" id="cd17762">
    <property type="entry name" value="AMN"/>
    <property type="match status" value="1"/>
</dbReference>
<dbReference type="PANTHER" id="PTHR43691:SF6">
    <property type="entry name" value="AMP NUCLEOSIDASE"/>
    <property type="match status" value="1"/>
</dbReference>
<dbReference type="Gene3D" id="3.30.1730.10">
    <property type="entry name" value="AMP nucleoside phosphorylase, N-terminal domain"/>
    <property type="match status" value="1"/>
</dbReference>
<dbReference type="NCBIfam" id="NF006142">
    <property type="entry name" value="PRK08292.1"/>
    <property type="match status" value="1"/>
</dbReference>
<evidence type="ECO:0000256" key="1">
    <source>
        <dbReference type="HAMAP-Rule" id="MF_01932"/>
    </source>
</evidence>
<dbReference type="GO" id="GO:0044209">
    <property type="term" value="P:AMP salvage"/>
    <property type="evidence" value="ECO:0007669"/>
    <property type="project" value="InterPro"/>
</dbReference>
<dbReference type="InterPro" id="IPR035994">
    <property type="entry name" value="Nucleoside_phosphorylase_sf"/>
</dbReference>
<protein>
    <recommendedName>
        <fullName evidence="1">AMP nucleosidase</fullName>
        <ecNumber evidence="1">3.2.2.4</ecNumber>
    </recommendedName>
</protein>
<dbReference type="NCBIfam" id="TIGR01717">
    <property type="entry name" value="AMP-nucleosdse"/>
    <property type="match status" value="1"/>
</dbReference>
<comment type="catalytic activity">
    <reaction evidence="1">
        <text>AMP + H2O = D-ribose 5-phosphate + adenine</text>
        <dbReference type="Rhea" id="RHEA:20129"/>
        <dbReference type="ChEBI" id="CHEBI:15377"/>
        <dbReference type="ChEBI" id="CHEBI:16708"/>
        <dbReference type="ChEBI" id="CHEBI:78346"/>
        <dbReference type="ChEBI" id="CHEBI:456215"/>
        <dbReference type="EC" id="3.2.2.4"/>
    </reaction>
</comment>
<dbReference type="AlphaFoldDB" id="A0AAW9QHT0"/>
<gene>
    <name evidence="1" type="primary">amn</name>
    <name evidence="4" type="ORF">V4F39_13910</name>
</gene>
<evidence type="ECO:0000259" key="3">
    <source>
        <dbReference type="Pfam" id="PF10423"/>
    </source>
</evidence>
<dbReference type="Proteomes" id="UP001336250">
    <property type="component" value="Unassembled WGS sequence"/>
</dbReference>
<evidence type="ECO:0000313" key="5">
    <source>
        <dbReference type="Proteomes" id="UP001336250"/>
    </source>
</evidence>
<sequence>MIEPDNPPAQQFTDADKAFEHAKGLYDAGIAHLRQHLNAYLTGQVPASRVRACYPFVRVQVDTVQRADSRLSYGFVSGPGVFETTLTRPELFADYYREQFHLLVRNHGVPLEVGVSTQPIPVHFSFAEHDHVEGTLSAQGRLLLRDLFDLPNLGAMDDGIANGTHEAAFGEAQPLALFTAPRVDYSLHRLRHYTGTAPEHFQNFVLFTNYQFYIDEFVRLGHEVMSTPLGQGDLLDDQAGHEDPAASDGYTMFVEPGNVVTRRNGSAHEPGDELGAVPPRLPQMPAYHLVRPDRSGITMVNIGVGPSNAKTITDHIAVLRPHAWIMLGHCAGLRTTQQLGDYVLAHGYVREDHVLDEELPLWVPIPPLAEVQVALEAAVADITQLSGYELKGVMRTGTVATTDNRNWELLPFHHQLTTPERRFSQSRAIALDMESATIAANGFRFRVPYGTLLCVSDKPLHGEIKLPGMANHFYRARVDQHLRIGMRAIELLRRLRLDELHSRKLRSFAEVAFQ</sequence>
<evidence type="ECO:0000313" key="4">
    <source>
        <dbReference type="EMBL" id="MEF7615012.1"/>
    </source>
</evidence>
<dbReference type="RefSeq" id="WP_332290112.1">
    <property type="nucleotide sequence ID" value="NZ_JAZIBG010000028.1"/>
</dbReference>
<dbReference type="Pfam" id="PF01048">
    <property type="entry name" value="PNP_UDP_1"/>
    <property type="match status" value="1"/>
</dbReference>
<keyword evidence="5" id="KW-1185">Reference proteome</keyword>
<keyword evidence="1 4" id="KW-0378">Hydrolase</keyword>
<dbReference type="EMBL" id="JAZIBG010000028">
    <property type="protein sequence ID" value="MEF7615012.1"/>
    <property type="molecule type" value="Genomic_DNA"/>
</dbReference>
<organism evidence="4 5">
    <name type="scientific">Aquincola agrisoli</name>
    <dbReference type="NCBI Taxonomy" id="3119538"/>
    <lineage>
        <taxon>Bacteria</taxon>
        <taxon>Pseudomonadati</taxon>
        <taxon>Pseudomonadota</taxon>
        <taxon>Betaproteobacteria</taxon>
        <taxon>Burkholderiales</taxon>
        <taxon>Sphaerotilaceae</taxon>
        <taxon>Aquincola</taxon>
    </lineage>
</organism>
<dbReference type="Pfam" id="PF10423">
    <property type="entry name" value="AMNp_N"/>
    <property type="match status" value="1"/>
</dbReference>
<dbReference type="InterPro" id="IPR000845">
    <property type="entry name" value="Nucleoside_phosphorylase_d"/>
</dbReference>
<keyword evidence="4" id="KW-0326">Glycosidase</keyword>
<dbReference type="HAMAP" id="MF_01932">
    <property type="entry name" value="AMP_nucleosidase"/>
    <property type="match status" value="1"/>
</dbReference>
<name>A0AAW9QHT0_9BURK</name>